<evidence type="ECO:0000313" key="9">
    <source>
        <dbReference type="EMBL" id="OKL54205.1"/>
    </source>
</evidence>
<evidence type="ECO:0000256" key="3">
    <source>
        <dbReference type="ARBA" id="ARBA00022781"/>
    </source>
</evidence>
<comment type="subcellular location">
    <subcellularLocation>
        <location evidence="8">Cell membrane</location>
        <topology evidence="8">Peripheral membrane protein</topology>
    </subcellularLocation>
    <subcellularLocation>
        <location evidence="1">Membrane</location>
    </subcellularLocation>
</comment>
<dbReference type="PANTHER" id="PTHR11910">
    <property type="entry name" value="ATP SYNTHASE DELTA CHAIN"/>
    <property type="match status" value="1"/>
</dbReference>
<evidence type="ECO:0000256" key="4">
    <source>
        <dbReference type="ARBA" id="ARBA00023065"/>
    </source>
</evidence>
<dbReference type="RefSeq" id="WP_073716348.1">
    <property type="nucleotide sequence ID" value="NZ_MQVR01000023.1"/>
</dbReference>
<dbReference type="EMBL" id="MQVR01000023">
    <property type="protein sequence ID" value="OKL54205.1"/>
    <property type="molecule type" value="Genomic_DNA"/>
</dbReference>
<keyword evidence="2 8" id="KW-0813">Transport</keyword>
<keyword evidence="4 8" id="KW-0406">Ion transport</keyword>
<evidence type="ECO:0000256" key="2">
    <source>
        <dbReference type="ARBA" id="ARBA00022448"/>
    </source>
</evidence>
<gene>
    <name evidence="8" type="primary">atpH</name>
    <name evidence="9" type="ORF">BSZ39_05355</name>
</gene>
<dbReference type="AlphaFoldDB" id="A0A1Q5Q365"/>
<keyword evidence="3 8" id="KW-0375">Hydrogen ion transport</keyword>
<name>A0A1Q5Q365_9ACTO</name>
<evidence type="ECO:0000256" key="6">
    <source>
        <dbReference type="ARBA" id="ARBA00023196"/>
    </source>
</evidence>
<comment type="caution">
    <text evidence="9">The sequence shown here is derived from an EMBL/GenBank/DDBJ whole genome shotgun (WGS) entry which is preliminary data.</text>
</comment>
<dbReference type="Pfam" id="PF00213">
    <property type="entry name" value="OSCP"/>
    <property type="match status" value="1"/>
</dbReference>
<organism evidence="9 10">
    <name type="scientific">Bowdeniella nasicola</name>
    <dbReference type="NCBI Taxonomy" id="208480"/>
    <lineage>
        <taxon>Bacteria</taxon>
        <taxon>Bacillati</taxon>
        <taxon>Actinomycetota</taxon>
        <taxon>Actinomycetes</taxon>
        <taxon>Actinomycetales</taxon>
        <taxon>Actinomycetaceae</taxon>
        <taxon>Bowdeniella</taxon>
    </lineage>
</organism>
<keyword evidence="5 8" id="KW-0472">Membrane</keyword>
<accession>A0A1Q5Q365</accession>
<dbReference type="PROSITE" id="PS00389">
    <property type="entry name" value="ATPASE_DELTA"/>
    <property type="match status" value="1"/>
</dbReference>
<evidence type="ECO:0000256" key="7">
    <source>
        <dbReference type="ARBA" id="ARBA00023310"/>
    </source>
</evidence>
<keyword evidence="10" id="KW-1185">Reference proteome</keyword>
<comment type="similarity">
    <text evidence="8">Belongs to the ATPase delta chain family.</text>
</comment>
<dbReference type="Proteomes" id="UP000185628">
    <property type="component" value="Unassembled WGS sequence"/>
</dbReference>
<evidence type="ECO:0000256" key="8">
    <source>
        <dbReference type="HAMAP-Rule" id="MF_01416"/>
    </source>
</evidence>
<comment type="function">
    <text evidence="8">F(1)F(0) ATP synthase produces ATP from ADP in the presence of a proton or sodium gradient. F-type ATPases consist of two structural domains, F(1) containing the extramembraneous catalytic core and F(0) containing the membrane proton channel, linked together by a central stalk and a peripheral stalk. During catalysis, ATP synthesis in the catalytic domain of F(1) is coupled via a rotary mechanism of the central stalk subunits to proton translocation.</text>
</comment>
<keyword evidence="8" id="KW-1003">Cell membrane</keyword>
<keyword evidence="7 8" id="KW-0066">ATP synthesis</keyword>
<dbReference type="GO" id="GO:0045259">
    <property type="term" value="C:proton-transporting ATP synthase complex"/>
    <property type="evidence" value="ECO:0007669"/>
    <property type="project" value="UniProtKB-KW"/>
</dbReference>
<protein>
    <recommendedName>
        <fullName evidence="8">ATP synthase subunit delta</fullName>
    </recommendedName>
    <alternativeName>
        <fullName evidence="8">ATP synthase F(1) sector subunit delta</fullName>
    </alternativeName>
    <alternativeName>
        <fullName evidence="8">F-type ATPase subunit delta</fullName>
        <shortName evidence="8">F-ATPase subunit delta</shortName>
    </alternativeName>
</protein>
<dbReference type="GO" id="GO:0005886">
    <property type="term" value="C:plasma membrane"/>
    <property type="evidence" value="ECO:0007669"/>
    <property type="project" value="UniProtKB-SubCell"/>
</dbReference>
<dbReference type="NCBIfam" id="NF009967">
    <property type="entry name" value="PRK13430.1"/>
    <property type="match status" value="1"/>
</dbReference>
<reference evidence="10" key="1">
    <citation type="submission" date="2016-12" db="EMBL/GenBank/DDBJ databases">
        <authorList>
            <person name="Meng X."/>
        </authorList>
    </citation>
    <scope>NUCLEOTIDE SEQUENCE [LARGE SCALE GENOMIC DNA]</scope>
    <source>
        <strain evidence="10">DSM 19116</strain>
    </source>
</reference>
<evidence type="ECO:0000313" key="10">
    <source>
        <dbReference type="Proteomes" id="UP000185628"/>
    </source>
</evidence>
<evidence type="ECO:0000256" key="5">
    <source>
        <dbReference type="ARBA" id="ARBA00023136"/>
    </source>
</evidence>
<keyword evidence="6 8" id="KW-0139">CF(1)</keyword>
<dbReference type="GO" id="GO:0046933">
    <property type="term" value="F:proton-transporting ATP synthase activity, rotational mechanism"/>
    <property type="evidence" value="ECO:0007669"/>
    <property type="project" value="UniProtKB-UniRule"/>
</dbReference>
<dbReference type="PRINTS" id="PR00125">
    <property type="entry name" value="ATPASEDELTA"/>
</dbReference>
<dbReference type="NCBIfam" id="TIGR01145">
    <property type="entry name" value="ATP_synt_delta"/>
    <property type="match status" value="1"/>
</dbReference>
<comment type="function">
    <text evidence="8">This protein is part of the stalk that links CF(0) to CF(1). It either transmits conformational changes from CF(0) to CF(1) or is implicated in proton conduction.</text>
</comment>
<dbReference type="HAMAP" id="MF_01416">
    <property type="entry name" value="ATP_synth_delta_bact"/>
    <property type="match status" value="1"/>
</dbReference>
<dbReference type="InterPro" id="IPR000711">
    <property type="entry name" value="ATPase_OSCP/dsu"/>
</dbReference>
<sequence length="271" mass="28580">MRAASQAGLSAAAERWEGVLAMRGADGIELATELFSVVDTLDSEPGLRRALTDPARDGGAKAELATTVFGGKVNADVVDLLAGMVRGRWSAEGDLADAVAEIAMTSALASAEAHDRLLDVEAEVFQLTRMLTDQRSLRMALADRELPASNRVQLVDQLFGDKLSPETLLLVRRVAATLRGRTVPSALAEIGDLAAARRQRIVATVTVAMPLSSEQLDRLAAALEAKAGQAVHININVDPSVLGGLRVQLGTDVVDDTIRARLDQAGRAISG</sequence>
<dbReference type="InterPro" id="IPR020781">
    <property type="entry name" value="ATPase_OSCP/d_CS"/>
</dbReference>
<dbReference type="OrthoDB" id="5242917at2"/>
<proteinExistence type="inferred from homology"/>
<evidence type="ECO:0000256" key="1">
    <source>
        <dbReference type="ARBA" id="ARBA00004370"/>
    </source>
</evidence>